<evidence type="ECO:0000313" key="1">
    <source>
        <dbReference type="EMBL" id="TKB03936.1"/>
    </source>
</evidence>
<keyword evidence="2" id="KW-1185">Reference proteome</keyword>
<name>A0A4U0ZHF7_9ALTE</name>
<comment type="caution">
    <text evidence="1">The sequence shown here is derived from an EMBL/GenBank/DDBJ whole genome shotgun (WGS) entry which is preliminary data.</text>
</comment>
<accession>A0A4U0ZHF7</accession>
<protein>
    <submittedName>
        <fullName evidence="1">DUF2303 family protein</fullName>
    </submittedName>
</protein>
<proteinExistence type="predicted"/>
<organism evidence="1 2">
    <name type="scientific">Alteromonas portus</name>
    <dbReference type="NCBI Taxonomy" id="2565549"/>
    <lineage>
        <taxon>Bacteria</taxon>
        <taxon>Pseudomonadati</taxon>
        <taxon>Pseudomonadota</taxon>
        <taxon>Gammaproteobacteria</taxon>
        <taxon>Alteromonadales</taxon>
        <taxon>Alteromonadaceae</taxon>
        <taxon>Alteromonas/Salinimonas group</taxon>
        <taxon>Alteromonas</taxon>
    </lineage>
</organism>
<dbReference type="EMBL" id="SWCO01000003">
    <property type="protein sequence ID" value="TKB03936.1"/>
    <property type="molecule type" value="Genomic_DNA"/>
</dbReference>
<dbReference type="Proteomes" id="UP000305471">
    <property type="component" value="Unassembled WGS sequence"/>
</dbReference>
<dbReference type="Pfam" id="PF10065">
    <property type="entry name" value="DUF2303"/>
    <property type="match status" value="1"/>
</dbReference>
<evidence type="ECO:0000313" key="2">
    <source>
        <dbReference type="Proteomes" id="UP000305471"/>
    </source>
</evidence>
<dbReference type="RefSeq" id="WP_136781641.1">
    <property type="nucleotide sequence ID" value="NZ_SWCO01000003.1"/>
</dbReference>
<sequence>MFDRDTLLELQKSELNKQLNAQLADTTCLIQEREAPAMMVPDNFSLLNFENQLQNRTRFRGSFTTEDIKSFVAYVSEYVGEETPLYPNAQVFIDGGDMKAAAVLNIGDLTVPGHCDHKATLSIPKTAAYKALISACGGRSGQQDLSDFIEDWKDRITVDGISGEQMNLAVAINAVRTVTVERVREIESSIDQFENSASVTEREAAKNKKDLPAYINFTCVPYAGLSEVTFKIRVSMLTGDARIAFTLRIVGEEEHNEQISEEFKEKISDNLNELPVEVFIGGFRA</sequence>
<dbReference type="InterPro" id="IPR019276">
    <property type="entry name" value="DUF2303"/>
</dbReference>
<gene>
    <name evidence="1" type="ORF">E5672_07560</name>
</gene>
<dbReference type="OrthoDB" id="5731347at2"/>
<reference evidence="1 2" key="1">
    <citation type="submission" date="2019-04" db="EMBL/GenBank/DDBJ databases">
        <title>Alteromonas portus sp. nov., an alginate lyase-excreting marine bacterium.</title>
        <authorList>
            <person name="Huang H."/>
            <person name="Mo K."/>
            <person name="Bao S."/>
        </authorList>
    </citation>
    <scope>NUCLEOTIDE SEQUENCE [LARGE SCALE GENOMIC DNA]</scope>
    <source>
        <strain evidence="1 2">HB161718</strain>
    </source>
</reference>
<dbReference type="AlphaFoldDB" id="A0A4U0ZHF7"/>